<accession>A0A517LA30</accession>
<dbReference type="Proteomes" id="UP000316270">
    <property type="component" value="Chromosome 7"/>
</dbReference>
<keyword evidence="3" id="KW-1185">Reference proteome</keyword>
<feature type="region of interest" description="Disordered" evidence="1">
    <location>
        <begin position="171"/>
        <end position="204"/>
    </location>
</feature>
<organism evidence="2 3">
    <name type="scientific">Venturia effusa</name>
    <dbReference type="NCBI Taxonomy" id="50376"/>
    <lineage>
        <taxon>Eukaryota</taxon>
        <taxon>Fungi</taxon>
        <taxon>Dikarya</taxon>
        <taxon>Ascomycota</taxon>
        <taxon>Pezizomycotina</taxon>
        <taxon>Dothideomycetes</taxon>
        <taxon>Pleosporomycetidae</taxon>
        <taxon>Venturiales</taxon>
        <taxon>Venturiaceae</taxon>
        <taxon>Venturia</taxon>
    </lineage>
</organism>
<dbReference type="OrthoDB" id="10428264at2759"/>
<evidence type="ECO:0000256" key="1">
    <source>
        <dbReference type="SAM" id="MobiDB-lite"/>
    </source>
</evidence>
<proteinExistence type="predicted"/>
<gene>
    <name evidence="2" type="ORF">FKW77_010031</name>
</gene>
<protein>
    <submittedName>
        <fullName evidence="2">Uncharacterized protein</fullName>
    </submittedName>
</protein>
<sequence length="204" mass="23237">MCSGKYCTQHWGGLNWAQRYFQAEVAPFTQVTLTISLTIPDIVSNAPGRRLKTNRKFSEMKMVISELAHVLARRQGLTDLRVAVNVHFEERLFNAEMEEALGLDITELLQDEHMKELIGRSACWLLGPFEQIHNLEKAEYKVGITGLKKPPNITWNDGLIKFLAAVTMQSTARRSSRRKGDSAARPDEQEPEEPEELYVSDFTE</sequence>
<evidence type="ECO:0000313" key="3">
    <source>
        <dbReference type="Proteomes" id="UP000316270"/>
    </source>
</evidence>
<reference evidence="2 3" key="1">
    <citation type="submission" date="2019-07" db="EMBL/GenBank/DDBJ databases">
        <title>Finished genome of Venturia effusa.</title>
        <authorList>
            <person name="Young C.A."/>
            <person name="Cox M.P."/>
            <person name="Ganley A.R.D."/>
            <person name="David W.J."/>
        </authorList>
    </citation>
    <scope>NUCLEOTIDE SEQUENCE [LARGE SCALE GENOMIC DNA]</scope>
    <source>
        <strain evidence="3">albino</strain>
    </source>
</reference>
<dbReference type="AlphaFoldDB" id="A0A517LA30"/>
<feature type="compositionally biased region" description="Acidic residues" evidence="1">
    <location>
        <begin position="189"/>
        <end position="204"/>
    </location>
</feature>
<feature type="compositionally biased region" description="Basic and acidic residues" evidence="1">
    <location>
        <begin position="178"/>
        <end position="188"/>
    </location>
</feature>
<evidence type="ECO:0000313" key="2">
    <source>
        <dbReference type="EMBL" id="QDS72489.1"/>
    </source>
</evidence>
<dbReference type="EMBL" id="CP042191">
    <property type="protein sequence ID" value="QDS72489.1"/>
    <property type="molecule type" value="Genomic_DNA"/>
</dbReference>
<name>A0A517LA30_9PEZI</name>